<dbReference type="InterPro" id="IPR050765">
    <property type="entry name" value="Riboflavin_Biosynth_HTPR"/>
</dbReference>
<protein>
    <submittedName>
        <fullName evidence="5">Pyrimidine reductase family protein</fullName>
    </submittedName>
</protein>
<evidence type="ECO:0000259" key="4">
    <source>
        <dbReference type="Pfam" id="PF01872"/>
    </source>
</evidence>
<evidence type="ECO:0000256" key="2">
    <source>
        <dbReference type="ARBA" id="ARBA00022857"/>
    </source>
</evidence>
<reference evidence="5 6" key="1">
    <citation type="submission" date="2020-10" db="EMBL/GenBank/DDBJ databases">
        <title>Identification of Nocardia species via Next-generation sequencing and recognition of intraspecies genetic diversity.</title>
        <authorList>
            <person name="Li P."/>
            <person name="Li P."/>
            <person name="Lu B."/>
        </authorList>
    </citation>
    <scope>NUCLEOTIDE SEQUENCE [LARGE SCALE GENOMIC DNA]</scope>
    <source>
        <strain evidence="5 6">BJ06-0157</strain>
    </source>
</reference>
<gene>
    <name evidence="5" type="ORF">IU459_29430</name>
</gene>
<evidence type="ECO:0000313" key="5">
    <source>
        <dbReference type="EMBL" id="MBF6301630.1"/>
    </source>
</evidence>
<organism evidence="5 6">
    <name type="scientific">Nocardia amamiensis</name>
    <dbReference type="NCBI Taxonomy" id="404578"/>
    <lineage>
        <taxon>Bacteria</taxon>
        <taxon>Bacillati</taxon>
        <taxon>Actinomycetota</taxon>
        <taxon>Actinomycetes</taxon>
        <taxon>Mycobacteriales</taxon>
        <taxon>Nocardiaceae</taxon>
        <taxon>Nocardia</taxon>
    </lineage>
</organism>
<evidence type="ECO:0000256" key="1">
    <source>
        <dbReference type="ARBA" id="ARBA00005104"/>
    </source>
</evidence>
<comment type="caution">
    <text evidence="5">The sequence shown here is derived from an EMBL/GenBank/DDBJ whole genome shotgun (WGS) entry which is preliminary data.</text>
</comment>
<dbReference type="PANTHER" id="PTHR38011">
    <property type="entry name" value="DIHYDROFOLATE REDUCTASE FAMILY PROTEIN (AFU_ORTHOLOGUE AFUA_8G06820)"/>
    <property type="match status" value="1"/>
</dbReference>
<dbReference type="Proteomes" id="UP000702209">
    <property type="component" value="Unassembled WGS sequence"/>
</dbReference>
<dbReference type="NCBIfam" id="NF010663">
    <property type="entry name" value="PRK14059.1-1"/>
    <property type="match status" value="1"/>
</dbReference>
<keyword evidence="3" id="KW-0560">Oxidoreductase</keyword>
<keyword evidence="6" id="KW-1185">Reference proteome</keyword>
<dbReference type="SUPFAM" id="SSF53597">
    <property type="entry name" value="Dihydrofolate reductase-like"/>
    <property type="match status" value="1"/>
</dbReference>
<dbReference type="RefSeq" id="WP_195132850.1">
    <property type="nucleotide sequence ID" value="NZ_JADLQX010000030.1"/>
</dbReference>
<evidence type="ECO:0000313" key="6">
    <source>
        <dbReference type="Proteomes" id="UP000702209"/>
    </source>
</evidence>
<dbReference type="InterPro" id="IPR002734">
    <property type="entry name" value="RibDG_C"/>
</dbReference>
<dbReference type="Gene3D" id="3.40.430.10">
    <property type="entry name" value="Dihydrofolate Reductase, subunit A"/>
    <property type="match status" value="1"/>
</dbReference>
<feature type="domain" description="Bacterial bifunctional deaminase-reductase C-terminal" evidence="4">
    <location>
        <begin position="28"/>
        <end position="218"/>
    </location>
</feature>
<accession>A0ABS0CYE7</accession>
<proteinExistence type="predicted"/>
<dbReference type="EMBL" id="JADLQX010000030">
    <property type="protein sequence ID" value="MBF6301630.1"/>
    <property type="molecule type" value="Genomic_DNA"/>
</dbReference>
<dbReference type="PANTHER" id="PTHR38011:SF7">
    <property type="entry name" value="2,5-DIAMINO-6-RIBOSYLAMINO-4(3H)-PYRIMIDINONE 5'-PHOSPHATE REDUCTASE"/>
    <property type="match status" value="1"/>
</dbReference>
<comment type="pathway">
    <text evidence="1">Cofactor biosynthesis; riboflavin biosynthesis.</text>
</comment>
<dbReference type="Pfam" id="PF01872">
    <property type="entry name" value="RibD_C"/>
    <property type="match status" value="1"/>
</dbReference>
<evidence type="ECO:0000256" key="3">
    <source>
        <dbReference type="ARBA" id="ARBA00023002"/>
    </source>
</evidence>
<name>A0ABS0CYE7_9NOCA</name>
<dbReference type="InterPro" id="IPR024072">
    <property type="entry name" value="DHFR-like_dom_sf"/>
</dbReference>
<sequence>MPRLLRFADLSDAELAELYAYPVDRRVWVRANFVASIDGAVTVDGRVGGLTTRDDQHILTLLRNLADVVLVGAGTVRVEGYTGLRVNSEIREWRLRLGLAPVPPLAVVSGRAKLDPHSPLFTDTVVPPVILTSADAPVEAKQALRDAGGDVIELDAGAPDASALLAALVQRGLTRILCEGGPTLLGQLISAGELDELCLTTSPVLVGGSSDRIAVSARVTDTAMHCSHVLFAEDGSQFARWIRC</sequence>
<keyword evidence="2" id="KW-0521">NADP</keyword>